<gene>
    <name evidence="1" type="ORF">BDK61_1469</name>
</gene>
<dbReference type="RefSeq" id="WP_121302858.1">
    <property type="nucleotide sequence ID" value="NZ_RBWW01000001.1"/>
</dbReference>
<evidence type="ECO:0000313" key="1">
    <source>
        <dbReference type="EMBL" id="RKS82169.1"/>
    </source>
</evidence>
<name>A0A495R4L8_9EURY</name>
<dbReference type="EMBL" id="RBWW01000001">
    <property type="protein sequence ID" value="RKS82169.1"/>
    <property type="molecule type" value="Genomic_DNA"/>
</dbReference>
<protein>
    <submittedName>
        <fullName evidence="1">Uncharacterized protein</fullName>
    </submittedName>
</protein>
<reference evidence="1 2" key="1">
    <citation type="submission" date="2018-10" db="EMBL/GenBank/DDBJ databases">
        <title>Genomic Encyclopedia of Archaeal and Bacterial Type Strains, Phase II (KMG-II): from individual species to whole genera.</title>
        <authorList>
            <person name="Goeker M."/>
        </authorList>
    </citation>
    <scope>NUCLEOTIDE SEQUENCE [LARGE SCALE GENOMIC DNA]</scope>
    <source>
        <strain evidence="1 2">DSM 11927</strain>
    </source>
</reference>
<accession>A0A495R4L8</accession>
<sequence length="150" mass="17077">MIEIDRIERFGDKDTGDVIELTLYDGAMEINIDTRTPEWVGGEHDGGTVEVVRHGEQYEDLPFETDYDEDATRVSEIELGEDLWGVHTHVMEYAPVDDDGWVFTLGVGLDRHQQAVMVDTVNEELRVMEVADDDMPHDKRRIFGPGPQSE</sequence>
<organism evidence="1 2">
    <name type="scientific">Haloarcula quadrata</name>
    <dbReference type="NCBI Taxonomy" id="182779"/>
    <lineage>
        <taxon>Archaea</taxon>
        <taxon>Methanobacteriati</taxon>
        <taxon>Methanobacteriota</taxon>
        <taxon>Stenosarchaea group</taxon>
        <taxon>Halobacteria</taxon>
        <taxon>Halobacteriales</taxon>
        <taxon>Haloarculaceae</taxon>
        <taxon>Haloarcula</taxon>
    </lineage>
</organism>
<evidence type="ECO:0000313" key="2">
    <source>
        <dbReference type="Proteomes" id="UP000268233"/>
    </source>
</evidence>
<dbReference type="Proteomes" id="UP000268233">
    <property type="component" value="Unassembled WGS sequence"/>
</dbReference>
<proteinExistence type="predicted"/>
<comment type="caution">
    <text evidence="1">The sequence shown here is derived from an EMBL/GenBank/DDBJ whole genome shotgun (WGS) entry which is preliminary data.</text>
</comment>
<dbReference type="AlphaFoldDB" id="A0A495R4L8"/>
<keyword evidence="2" id="KW-1185">Reference proteome</keyword>